<proteinExistence type="predicted"/>
<evidence type="ECO:0000313" key="2">
    <source>
        <dbReference type="EMBL" id="KAK7001456.1"/>
    </source>
</evidence>
<evidence type="ECO:0000256" key="1">
    <source>
        <dbReference type="SAM" id="Coils"/>
    </source>
</evidence>
<gene>
    <name evidence="2" type="ORF">R3P38DRAFT_3049230</name>
</gene>
<comment type="caution">
    <text evidence="2">The sequence shown here is derived from an EMBL/GenBank/DDBJ whole genome shotgun (WGS) entry which is preliminary data.</text>
</comment>
<name>A0AAW0A5W8_9AGAR</name>
<dbReference type="Proteomes" id="UP001362999">
    <property type="component" value="Unassembled WGS sequence"/>
</dbReference>
<evidence type="ECO:0000313" key="3">
    <source>
        <dbReference type="Proteomes" id="UP001362999"/>
    </source>
</evidence>
<evidence type="ECO:0008006" key="4">
    <source>
        <dbReference type="Google" id="ProtNLM"/>
    </source>
</evidence>
<accession>A0AAW0A5W8</accession>
<dbReference type="AlphaFoldDB" id="A0AAW0A5W8"/>
<reference evidence="2 3" key="1">
    <citation type="journal article" date="2024" name="J Genomics">
        <title>Draft genome sequencing and assembly of Favolaschia claudopus CIRM-BRFM 2984 isolated from oak limbs.</title>
        <authorList>
            <person name="Navarro D."/>
            <person name="Drula E."/>
            <person name="Chaduli D."/>
            <person name="Cazenave R."/>
            <person name="Ahrendt S."/>
            <person name="Wang J."/>
            <person name="Lipzen A."/>
            <person name="Daum C."/>
            <person name="Barry K."/>
            <person name="Grigoriev I.V."/>
            <person name="Favel A."/>
            <person name="Rosso M.N."/>
            <person name="Martin F."/>
        </authorList>
    </citation>
    <scope>NUCLEOTIDE SEQUENCE [LARGE SCALE GENOMIC DNA]</scope>
    <source>
        <strain evidence="2 3">CIRM-BRFM 2984</strain>
    </source>
</reference>
<keyword evidence="1" id="KW-0175">Coiled coil</keyword>
<dbReference type="EMBL" id="JAWWNJ010000083">
    <property type="protein sequence ID" value="KAK7001456.1"/>
    <property type="molecule type" value="Genomic_DNA"/>
</dbReference>
<sequence>MGSIVFEDIYLESPFQRYLSTNYIPTDAEIKQIRGNILPDCEVELARLNSLIQDLTAQRDRVQDYLASHKALISQARRLPQDILGEIFLACLPTSGNAVMNAREAPLLLGHICRAWRSLSFSQRRLWTSLHIAVEIFKSSEGKSGVVEWLVRSDPLPVTISVDSHKSTHYSAAIDTLIPLSSRLSTQSTQYSAVIATLIPLASRLTALRLSNIRSNEFLALASVNAPLLTDVHIDFRDKISREEGARILASNIFLGTNTQRIAITSATPRSLIPSTGFVWDHITDLCIECNVGYSVRNLGLDSMHSLMQGCARLEFLRIQVHPAFNVAQSVGAPLLLSSLRGLTIIKRGPNFNTLLEYLNNDLRMPQLTKLHLIDLYPCVGEAITFDRLADHSPHISDFCFNVLSFESRALIIRNLQPFTSMEQLSVVVWDPESAPEEDSCDEEDVIGLFKTLTTSNADGKLPFPLLRELSVEMEDMAEGEWMSFLQYHVNHSTPFRSLHLRLWRESDADPVDENRKGRLAPFVAAGLDVSIDYYICPEEEDD</sequence>
<protein>
    <recommendedName>
        <fullName evidence="4">F-box domain-containing protein</fullName>
    </recommendedName>
</protein>
<organism evidence="2 3">
    <name type="scientific">Favolaschia claudopus</name>
    <dbReference type="NCBI Taxonomy" id="2862362"/>
    <lineage>
        <taxon>Eukaryota</taxon>
        <taxon>Fungi</taxon>
        <taxon>Dikarya</taxon>
        <taxon>Basidiomycota</taxon>
        <taxon>Agaricomycotina</taxon>
        <taxon>Agaricomycetes</taxon>
        <taxon>Agaricomycetidae</taxon>
        <taxon>Agaricales</taxon>
        <taxon>Marasmiineae</taxon>
        <taxon>Mycenaceae</taxon>
        <taxon>Favolaschia</taxon>
    </lineage>
</organism>
<keyword evidence="3" id="KW-1185">Reference proteome</keyword>
<feature type="coiled-coil region" evidence="1">
    <location>
        <begin position="38"/>
        <end position="65"/>
    </location>
</feature>